<proteinExistence type="predicted"/>
<protein>
    <submittedName>
        <fullName evidence="1">Uncharacterized protein</fullName>
    </submittedName>
</protein>
<accession>A0A0F9SX17</accession>
<organism evidence="1">
    <name type="scientific">marine sediment metagenome</name>
    <dbReference type="NCBI Taxonomy" id="412755"/>
    <lineage>
        <taxon>unclassified sequences</taxon>
        <taxon>metagenomes</taxon>
        <taxon>ecological metagenomes</taxon>
    </lineage>
</organism>
<name>A0A0F9SX17_9ZZZZ</name>
<reference evidence="1" key="1">
    <citation type="journal article" date="2015" name="Nature">
        <title>Complex archaea that bridge the gap between prokaryotes and eukaryotes.</title>
        <authorList>
            <person name="Spang A."/>
            <person name="Saw J.H."/>
            <person name="Jorgensen S.L."/>
            <person name="Zaremba-Niedzwiedzka K."/>
            <person name="Martijn J."/>
            <person name="Lind A.E."/>
            <person name="van Eijk R."/>
            <person name="Schleper C."/>
            <person name="Guy L."/>
            <person name="Ettema T.J."/>
        </authorList>
    </citation>
    <scope>NUCLEOTIDE SEQUENCE</scope>
</reference>
<comment type="caution">
    <text evidence="1">The sequence shown here is derived from an EMBL/GenBank/DDBJ whole genome shotgun (WGS) entry which is preliminary data.</text>
</comment>
<sequence length="59" mass="6955">MPTKDSHARGIRVSDEDYKRIMKRANPKKWTFNRWMNWAISLGLRKHGKEGLSENGNLQ</sequence>
<gene>
    <name evidence="1" type="ORF">LCGC14_0420180</name>
</gene>
<dbReference type="EMBL" id="LAZR01000383">
    <property type="protein sequence ID" value="KKN71439.1"/>
    <property type="molecule type" value="Genomic_DNA"/>
</dbReference>
<evidence type="ECO:0000313" key="1">
    <source>
        <dbReference type="EMBL" id="KKN71439.1"/>
    </source>
</evidence>
<dbReference type="AlphaFoldDB" id="A0A0F9SX17"/>